<dbReference type="EMBL" id="JAPDRQ010000373">
    <property type="protein sequence ID" value="KAJ9650184.1"/>
    <property type="molecule type" value="Genomic_DNA"/>
</dbReference>
<reference evidence="1" key="1">
    <citation type="submission" date="2022-10" db="EMBL/GenBank/DDBJ databases">
        <title>Culturing micro-colonial fungi from biological soil crusts in the Mojave desert and describing Neophaeococcomyces mojavensis, and introducing the new genera and species Taxawa tesnikishii.</title>
        <authorList>
            <person name="Kurbessoian T."/>
            <person name="Stajich J.E."/>
        </authorList>
    </citation>
    <scope>NUCLEOTIDE SEQUENCE</scope>
    <source>
        <strain evidence="1">JES_112</strain>
    </source>
</reference>
<evidence type="ECO:0000313" key="1">
    <source>
        <dbReference type="EMBL" id="KAJ9650184.1"/>
    </source>
</evidence>
<gene>
    <name evidence="1" type="ORF">H2198_010503</name>
</gene>
<proteinExistence type="predicted"/>
<evidence type="ECO:0000313" key="2">
    <source>
        <dbReference type="Proteomes" id="UP001172386"/>
    </source>
</evidence>
<dbReference type="Proteomes" id="UP001172386">
    <property type="component" value="Unassembled WGS sequence"/>
</dbReference>
<comment type="caution">
    <text evidence="1">The sequence shown here is derived from an EMBL/GenBank/DDBJ whole genome shotgun (WGS) entry which is preliminary data.</text>
</comment>
<sequence length="227" mass="24385">MPSGAPEPGAIVRPIPGRQWPGLVNGYRGPLLMPLSTVSPRRLRGLSLLALLVAGIAGSTSALAADLLDLDYRPLASKQQVNLQQRYHGQVLLVVNTASKCGYTPQYEGLEALQKRYAGRGFAVLGFPSNDFKGQEPGDEKQIQDFCTLTYGVKFPMFEKVHVIGAEATPLYQRLTAATGVAPGWNFHKYLVGRDGKVIAQFASKVTPDDPQLTAAIDKALAAAATH</sequence>
<accession>A0ACC2ZRG3</accession>
<protein>
    <submittedName>
        <fullName evidence="1">Uncharacterized protein</fullName>
    </submittedName>
</protein>
<keyword evidence="2" id="KW-1185">Reference proteome</keyword>
<name>A0ACC2ZRG3_9EURO</name>
<organism evidence="1 2">
    <name type="scientific">Neophaeococcomyces mojaviensis</name>
    <dbReference type="NCBI Taxonomy" id="3383035"/>
    <lineage>
        <taxon>Eukaryota</taxon>
        <taxon>Fungi</taxon>
        <taxon>Dikarya</taxon>
        <taxon>Ascomycota</taxon>
        <taxon>Pezizomycotina</taxon>
        <taxon>Eurotiomycetes</taxon>
        <taxon>Chaetothyriomycetidae</taxon>
        <taxon>Chaetothyriales</taxon>
        <taxon>Chaetothyriales incertae sedis</taxon>
        <taxon>Neophaeococcomyces</taxon>
    </lineage>
</organism>